<dbReference type="EMBL" id="WVTA01000001">
    <property type="protein sequence ID" value="KAK3216929.1"/>
    <property type="molecule type" value="Genomic_DNA"/>
</dbReference>
<reference evidence="2 3" key="1">
    <citation type="submission" date="2021-02" db="EMBL/GenBank/DDBJ databases">
        <title>Genome assembly of Pseudopithomyces chartarum.</title>
        <authorList>
            <person name="Jauregui R."/>
            <person name="Singh J."/>
            <person name="Voisey C."/>
        </authorList>
    </citation>
    <scope>NUCLEOTIDE SEQUENCE [LARGE SCALE GENOMIC DNA]</scope>
    <source>
        <strain evidence="2 3">AGR01</strain>
    </source>
</reference>
<evidence type="ECO:0000313" key="3">
    <source>
        <dbReference type="Proteomes" id="UP001280581"/>
    </source>
</evidence>
<feature type="region of interest" description="Disordered" evidence="1">
    <location>
        <begin position="57"/>
        <end position="148"/>
    </location>
</feature>
<name>A0AAN6M931_9PLEO</name>
<evidence type="ECO:0000313" key="2">
    <source>
        <dbReference type="EMBL" id="KAK3216929.1"/>
    </source>
</evidence>
<dbReference type="Proteomes" id="UP001280581">
    <property type="component" value="Unassembled WGS sequence"/>
</dbReference>
<evidence type="ECO:0000256" key="1">
    <source>
        <dbReference type="SAM" id="MobiDB-lite"/>
    </source>
</evidence>
<protein>
    <submittedName>
        <fullName evidence="2">Uncharacterized protein</fullName>
    </submittedName>
</protein>
<proteinExistence type="predicted"/>
<sequence>MAKEEAVTFTPREMEVLALAWQCFESEPKIDIKKLARLTGYTEGSASVTIGKIKRKLKTHAASNGDGDDGTPPASTPKKTPAKTPKFTGKRAANTAAAQDTPAKKRKAPQGSAPEPAVFQEEEEEEFKLKTEVEDDVEEGGYDGFYRY</sequence>
<gene>
    <name evidence="2" type="ORF">GRF29_1g1417705</name>
</gene>
<dbReference type="AlphaFoldDB" id="A0AAN6M931"/>
<accession>A0AAN6M931</accession>
<organism evidence="2 3">
    <name type="scientific">Pseudopithomyces chartarum</name>
    <dbReference type="NCBI Taxonomy" id="1892770"/>
    <lineage>
        <taxon>Eukaryota</taxon>
        <taxon>Fungi</taxon>
        <taxon>Dikarya</taxon>
        <taxon>Ascomycota</taxon>
        <taxon>Pezizomycotina</taxon>
        <taxon>Dothideomycetes</taxon>
        <taxon>Pleosporomycetidae</taxon>
        <taxon>Pleosporales</taxon>
        <taxon>Massarineae</taxon>
        <taxon>Didymosphaeriaceae</taxon>
        <taxon>Pseudopithomyces</taxon>
    </lineage>
</organism>
<feature type="compositionally biased region" description="Low complexity" evidence="1">
    <location>
        <begin position="70"/>
        <end position="101"/>
    </location>
</feature>
<comment type="caution">
    <text evidence="2">The sequence shown here is derived from an EMBL/GenBank/DDBJ whole genome shotgun (WGS) entry which is preliminary data.</text>
</comment>
<keyword evidence="3" id="KW-1185">Reference proteome</keyword>